<evidence type="ECO:0000313" key="3">
    <source>
        <dbReference type="Proteomes" id="UP001225356"/>
    </source>
</evidence>
<reference evidence="2 3" key="1">
    <citation type="submission" date="2023-07" db="EMBL/GenBank/DDBJ databases">
        <title>Sequencing the genomes of 1000 actinobacteria strains.</title>
        <authorList>
            <person name="Klenk H.-P."/>
        </authorList>
    </citation>
    <scope>NUCLEOTIDE SEQUENCE [LARGE SCALE GENOMIC DNA]</scope>
    <source>
        <strain evidence="2 3">DSM 46740</strain>
    </source>
</reference>
<dbReference type="Proteomes" id="UP001225356">
    <property type="component" value="Unassembled WGS sequence"/>
</dbReference>
<organism evidence="2 3">
    <name type="scientific">Streptosporangium lutulentum</name>
    <dbReference type="NCBI Taxonomy" id="1461250"/>
    <lineage>
        <taxon>Bacteria</taxon>
        <taxon>Bacillati</taxon>
        <taxon>Actinomycetota</taxon>
        <taxon>Actinomycetes</taxon>
        <taxon>Streptosporangiales</taxon>
        <taxon>Streptosporangiaceae</taxon>
        <taxon>Streptosporangium</taxon>
    </lineage>
</organism>
<name>A0ABT9QDL3_9ACTN</name>
<dbReference type="RefSeq" id="WP_307560042.1">
    <property type="nucleotide sequence ID" value="NZ_JAUSQU010000001.1"/>
</dbReference>
<evidence type="ECO:0000313" key="2">
    <source>
        <dbReference type="EMBL" id="MDP9844860.1"/>
    </source>
</evidence>
<evidence type="ECO:0000256" key="1">
    <source>
        <dbReference type="SAM" id="MobiDB-lite"/>
    </source>
</evidence>
<comment type="caution">
    <text evidence="2">The sequence shown here is derived from an EMBL/GenBank/DDBJ whole genome shotgun (WGS) entry which is preliminary data.</text>
</comment>
<accession>A0ABT9QDL3</accession>
<protein>
    <recommendedName>
        <fullName evidence="4">MFS transporter</fullName>
    </recommendedName>
</protein>
<feature type="region of interest" description="Disordered" evidence="1">
    <location>
        <begin position="63"/>
        <end position="92"/>
    </location>
</feature>
<feature type="compositionally biased region" description="Basic residues" evidence="1">
    <location>
        <begin position="83"/>
        <end position="92"/>
    </location>
</feature>
<keyword evidence="3" id="KW-1185">Reference proteome</keyword>
<dbReference type="EMBL" id="JAUSQU010000001">
    <property type="protein sequence ID" value="MDP9844860.1"/>
    <property type="molecule type" value="Genomic_DNA"/>
</dbReference>
<evidence type="ECO:0008006" key="4">
    <source>
        <dbReference type="Google" id="ProtNLM"/>
    </source>
</evidence>
<proteinExistence type="predicted"/>
<sequence>MVTRTESASRKSIVDAGARPGLTLAAVAVVQFMVSLDLSVVNVGLPQTGLGLGFSAAGLTIPRRASRPGLTGDPPHATTRQMKDHRRKVVQA</sequence>
<gene>
    <name evidence="2" type="ORF">J2853_004071</name>
</gene>